<feature type="compositionally biased region" description="Basic and acidic residues" evidence="1">
    <location>
        <begin position="19"/>
        <end position="28"/>
    </location>
</feature>
<protein>
    <submittedName>
        <fullName evidence="2">Myosin-2-like protein</fullName>
    </submittedName>
</protein>
<dbReference type="OrthoDB" id="683848at2759"/>
<gene>
    <name evidence="2" type="ORF">FCM35_KLT17673</name>
</gene>
<feature type="region of interest" description="Disordered" evidence="1">
    <location>
        <begin position="171"/>
        <end position="200"/>
    </location>
</feature>
<reference evidence="2" key="1">
    <citation type="submission" date="2020-01" db="EMBL/GenBank/DDBJ databases">
        <title>Genome sequence of Kobresia littledalei, the first chromosome-level genome in the family Cyperaceae.</title>
        <authorList>
            <person name="Qu G."/>
        </authorList>
    </citation>
    <scope>NUCLEOTIDE SEQUENCE</scope>
    <source>
        <strain evidence="2">C.B.Clarke</strain>
        <tissue evidence="2">Leaf</tissue>
    </source>
</reference>
<feature type="region of interest" description="Disordered" evidence="1">
    <location>
        <begin position="85"/>
        <end position="123"/>
    </location>
</feature>
<feature type="compositionally biased region" description="Polar residues" evidence="1">
    <location>
        <begin position="223"/>
        <end position="232"/>
    </location>
</feature>
<dbReference type="Proteomes" id="UP000623129">
    <property type="component" value="Unassembled WGS sequence"/>
</dbReference>
<evidence type="ECO:0000256" key="1">
    <source>
        <dbReference type="SAM" id="MobiDB-lite"/>
    </source>
</evidence>
<comment type="caution">
    <text evidence="2">The sequence shown here is derived from an EMBL/GenBank/DDBJ whole genome shotgun (WGS) entry which is preliminary data.</text>
</comment>
<organism evidence="2 3">
    <name type="scientific">Carex littledalei</name>
    <dbReference type="NCBI Taxonomy" id="544730"/>
    <lineage>
        <taxon>Eukaryota</taxon>
        <taxon>Viridiplantae</taxon>
        <taxon>Streptophyta</taxon>
        <taxon>Embryophyta</taxon>
        <taxon>Tracheophyta</taxon>
        <taxon>Spermatophyta</taxon>
        <taxon>Magnoliopsida</taxon>
        <taxon>Liliopsida</taxon>
        <taxon>Poales</taxon>
        <taxon>Cyperaceae</taxon>
        <taxon>Cyperoideae</taxon>
        <taxon>Cariceae</taxon>
        <taxon>Carex</taxon>
        <taxon>Carex subgen. Euthyceras</taxon>
    </lineage>
</organism>
<dbReference type="EMBL" id="SWLB01000006">
    <property type="protein sequence ID" value="KAF3337086.1"/>
    <property type="molecule type" value="Genomic_DNA"/>
</dbReference>
<evidence type="ECO:0000313" key="2">
    <source>
        <dbReference type="EMBL" id="KAF3337086.1"/>
    </source>
</evidence>
<sequence length="282" mass="32491">MGIGGVEVKSSMEAMLDSLMRREEKPKDVPPALPPRPPSRGRLPSARRSLPPLRFNSSEENLVLDPSILTEGYVCVVGEQEEEKVKEEVENIEVDTMAEKEKEKEEIESRAQKAEKERKEKEEEVVVLRQQLVQFESKCSDYEAQLKHLQDQLSSQQQPPVCIQVRRERGMNGHDYNDPVQGNKQRLHSSEDAKTNPVGQLMSEFENKKRSFEEDAKALSQWKPGQSGSGSNPVEDLMKLKLQFTAWKRDYKVRLHDTKVSLEKVVRKSRMNCWASMKWIKQ</sequence>
<feature type="compositionally biased region" description="Low complexity" evidence="1">
    <location>
        <begin position="40"/>
        <end position="54"/>
    </location>
</feature>
<name>A0A833RJN0_9POAL</name>
<feature type="region of interest" description="Disordered" evidence="1">
    <location>
        <begin position="215"/>
        <end position="234"/>
    </location>
</feature>
<evidence type="ECO:0000313" key="3">
    <source>
        <dbReference type="Proteomes" id="UP000623129"/>
    </source>
</evidence>
<keyword evidence="3" id="KW-1185">Reference proteome</keyword>
<feature type="compositionally biased region" description="Pro residues" evidence="1">
    <location>
        <begin position="29"/>
        <end position="38"/>
    </location>
</feature>
<feature type="compositionally biased region" description="Basic and acidic residues" evidence="1">
    <location>
        <begin position="97"/>
        <end position="123"/>
    </location>
</feature>
<accession>A0A833RJN0</accession>
<feature type="region of interest" description="Disordered" evidence="1">
    <location>
        <begin position="1"/>
        <end position="57"/>
    </location>
</feature>
<dbReference type="AlphaFoldDB" id="A0A833RJN0"/>
<proteinExistence type="predicted"/>